<feature type="compositionally biased region" description="Basic and acidic residues" evidence="1">
    <location>
        <begin position="160"/>
        <end position="171"/>
    </location>
</feature>
<protein>
    <submittedName>
        <fullName evidence="2">Uncharacterized protein</fullName>
    </submittedName>
</protein>
<evidence type="ECO:0000313" key="3">
    <source>
        <dbReference type="Proteomes" id="UP000269721"/>
    </source>
</evidence>
<sequence>MSMCSRASPKRGVITRNLRTPQQRGAFARSESQQPITFKWQEGAVTTEQRQRKGNSDKCEVPLEKADVFCALFVPITTGMKKGREEQGGTIHIGPANSGRIALEREKSFCGVQIRRRGGEQGDTKNKQKSEAFGGKELKNGTSRVRKPHEGVRPRNFQIPKERGAFARSES</sequence>
<reference evidence="3" key="1">
    <citation type="journal article" date="2018" name="Nat. Microbiol.">
        <title>Leveraging single-cell genomics to expand the fungal tree of life.</title>
        <authorList>
            <person name="Ahrendt S.R."/>
            <person name="Quandt C.A."/>
            <person name="Ciobanu D."/>
            <person name="Clum A."/>
            <person name="Salamov A."/>
            <person name="Andreopoulos B."/>
            <person name="Cheng J.F."/>
            <person name="Woyke T."/>
            <person name="Pelin A."/>
            <person name="Henrissat B."/>
            <person name="Reynolds N.K."/>
            <person name="Benny G.L."/>
            <person name="Smith M.E."/>
            <person name="James T.Y."/>
            <person name="Grigoriev I.V."/>
        </authorList>
    </citation>
    <scope>NUCLEOTIDE SEQUENCE [LARGE SCALE GENOMIC DNA]</scope>
</reference>
<proteinExistence type="predicted"/>
<dbReference type="Proteomes" id="UP000269721">
    <property type="component" value="Unassembled WGS sequence"/>
</dbReference>
<dbReference type="EMBL" id="KZ996229">
    <property type="protein sequence ID" value="RKO89202.1"/>
    <property type="molecule type" value="Genomic_DNA"/>
</dbReference>
<name>A0A4P9WAG3_9FUNG</name>
<accession>A0A4P9WAG3</accession>
<evidence type="ECO:0000313" key="2">
    <source>
        <dbReference type="EMBL" id="RKO89202.1"/>
    </source>
</evidence>
<gene>
    <name evidence="2" type="ORF">BDK51DRAFT_34216</name>
</gene>
<keyword evidence="3" id="KW-1185">Reference proteome</keyword>
<evidence type="ECO:0000256" key="1">
    <source>
        <dbReference type="SAM" id="MobiDB-lite"/>
    </source>
</evidence>
<feature type="compositionally biased region" description="Basic and acidic residues" evidence="1">
    <location>
        <begin position="117"/>
        <end position="139"/>
    </location>
</feature>
<dbReference type="AlphaFoldDB" id="A0A4P9WAG3"/>
<feature type="region of interest" description="Disordered" evidence="1">
    <location>
        <begin position="115"/>
        <end position="171"/>
    </location>
</feature>
<organism evidence="2 3">
    <name type="scientific">Blyttiomyces helicus</name>
    <dbReference type="NCBI Taxonomy" id="388810"/>
    <lineage>
        <taxon>Eukaryota</taxon>
        <taxon>Fungi</taxon>
        <taxon>Fungi incertae sedis</taxon>
        <taxon>Chytridiomycota</taxon>
        <taxon>Chytridiomycota incertae sedis</taxon>
        <taxon>Chytridiomycetes</taxon>
        <taxon>Chytridiomycetes incertae sedis</taxon>
        <taxon>Blyttiomyces</taxon>
    </lineage>
</organism>